<organism evidence="1">
    <name type="scientific">uncultured Nocardioidaceae bacterium</name>
    <dbReference type="NCBI Taxonomy" id="253824"/>
    <lineage>
        <taxon>Bacteria</taxon>
        <taxon>Bacillati</taxon>
        <taxon>Actinomycetota</taxon>
        <taxon>Actinomycetes</taxon>
        <taxon>Propionibacteriales</taxon>
        <taxon>Nocardioidaceae</taxon>
        <taxon>environmental samples</taxon>
    </lineage>
</organism>
<dbReference type="EMBL" id="CADCUK010000108">
    <property type="protein sequence ID" value="CAA9373804.1"/>
    <property type="molecule type" value="Genomic_DNA"/>
</dbReference>
<dbReference type="AlphaFoldDB" id="A0A6J4MZX4"/>
<proteinExistence type="predicted"/>
<evidence type="ECO:0000313" key="1">
    <source>
        <dbReference type="EMBL" id="CAA9373804.1"/>
    </source>
</evidence>
<gene>
    <name evidence="1" type="ORF">AVDCRST_MAG47-1567</name>
</gene>
<accession>A0A6J4MZX4</accession>
<sequence>MTDGVPALGTASAALAEQLAITWHCAALLISPPRQRLLSQLDSVHRATHLLPDALGGPLRATIVHLERAPLGELEEEYRSTLDGSGLDPAEITGLSETLEAAASADAEAGRELVCGELPRLEKLRSRLLGAESGWAGAITAVTASLTQLPLSDAR</sequence>
<protein>
    <submittedName>
        <fullName evidence="1">Uncharacterized protein</fullName>
    </submittedName>
</protein>
<name>A0A6J4MZX4_9ACTN</name>
<reference evidence="1" key="1">
    <citation type="submission" date="2020-02" db="EMBL/GenBank/DDBJ databases">
        <authorList>
            <person name="Meier V. D."/>
        </authorList>
    </citation>
    <scope>NUCLEOTIDE SEQUENCE</scope>
    <source>
        <strain evidence="1">AVDCRST_MAG47</strain>
    </source>
</reference>